<evidence type="ECO:0000256" key="3">
    <source>
        <dbReference type="ARBA" id="ARBA00022448"/>
    </source>
</evidence>
<dbReference type="InterPro" id="IPR037185">
    <property type="entry name" value="EmrE-like"/>
</dbReference>
<dbReference type="GO" id="GO:0016020">
    <property type="term" value="C:membrane"/>
    <property type="evidence" value="ECO:0007669"/>
    <property type="project" value="UniProtKB-SubCell"/>
</dbReference>
<dbReference type="InterPro" id="IPR030182">
    <property type="entry name" value="PUP_plant"/>
</dbReference>
<accession>A0AAV1W8X0</accession>
<evidence type="ECO:0000256" key="2">
    <source>
        <dbReference type="ARBA" id="ARBA00006213"/>
    </source>
</evidence>
<dbReference type="AlphaFoldDB" id="A0AAV1W8X0"/>
<evidence type="ECO:0000256" key="1">
    <source>
        <dbReference type="ARBA" id="ARBA00004141"/>
    </source>
</evidence>
<keyword evidence="9" id="KW-1185">Reference proteome</keyword>
<feature type="transmembrane region" description="Helical" evidence="7">
    <location>
        <begin position="90"/>
        <end position="109"/>
    </location>
</feature>
<feature type="transmembrane region" description="Helical" evidence="7">
    <location>
        <begin position="146"/>
        <end position="166"/>
    </location>
</feature>
<keyword evidence="6 7" id="KW-0472">Membrane</keyword>
<reference evidence="8 9" key="1">
    <citation type="submission" date="2024-03" db="EMBL/GenBank/DDBJ databases">
        <authorList>
            <person name="Martinez-Hernandez J."/>
        </authorList>
    </citation>
    <scope>NUCLEOTIDE SEQUENCE [LARGE SCALE GENOMIC DNA]</scope>
</reference>
<organism evidence="8 9">
    <name type="scientific">Lupinus luteus</name>
    <name type="common">European yellow lupine</name>
    <dbReference type="NCBI Taxonomy" id="3873"/>
    <lineage>
        <taxon>Eukaryota</taxon>
        <taxon>Viridiplantae</taxon>
        <taxon>Streptophyta</taxon>
        <taxon>Embryophyta</taxon>
        <taxon>Tracheophyta</taxon>
        <taxon>Spermatophyta</taxon>
        <taxon>Magnoliopsida</taxon>
        <taxon>eudicotyledons</taxon>
        <taxon>Gunneridae</taxon>
        <taxon>Pentapetalae</taxon>
        <taxon>rosids</taxon>
        <taxon>fabids</taxon>
        <taxon>Fabales</taxon>
        <taxon>Fabaceae</taxon>
        <taxon>Papilionoideae</taxon>
        <taxon>50 kb inversion clade</taxon>
        <taxon>genistoids sensu lato</taxon>
        <taxon>core genistoids</taxon>
        <taxon>Genisteae</taxon>
        <taxon>Lupinus</taxon>
    </lineage>
</organism>
<dbReference type="GO" id="GO:0015211">
    <property type="term" value="F:purine nucleoside transmembrane transporter activity"/>
    <property type="evidence" value="ECO:0007669"/>
    <property type="project" value="UniProtKB-UniRule"/>
</dbReference>
<evidence type="ECO:0000313" key="9">
    <source>
        <dbReference type="Proteomes" id="UP001497480"/>
    </source>
</evidence>
<comment type="subcellular location">
    <subcellularLocation>
        <location evidence="1 7">Membrane</location>
        <topology evidence="1 7">Multi-pass membrane protein</topology>
    </subcellularLocation>
</comment>
<dbReference type="GO" id="GO:0005345">
    <property type="term" value="F:purine nucleobase transmembrane transporter activity"/>
    <property type="evidence" value="ECO:0007669"/>
    <property type="project" value="UniProtKB-UniRule"/>
</dbReference>
<proteinExistence type="inferred from homology"/>
<protein>
    <recommendedName>
        <fullName evidence="7">Probable purine permease</fullName>
    </recommendedName>
</protein>
<dbReference type="SUPFAM" id="SSF103481">
    <property type="entry name" value="Multidrug resistance efflux transporter EmrE"/>
    <property type="match status" value="1"/>
</dbReference>
<feature type="transmembrane region" description="Helical" evidence="7">
    <location>
        <begin position="121"/>
        <end position="139"/>
    </location>
</feature>
<sequence>MAEKDRTMKRILLILSCILLSVGSSGGQLLVRLYFLHGGHRLWLCSLLQSGGFPIILLPLTISYIRRRRQISTTTSQTTKTKIVLMKPPLFLAFAVIGSLIGLDSYLFAYGSSRLPVSTSSLILATQLAFNAVFAFFLVNQKFTPYSINAVVLLTFGAGLLALHSSSDRPEGVSTKQYVMGLVLTLMASALFGIILPLTEMVYKKTKEVINYTLVLEIQLVMCLFAALFSATGMIINKDYKVISREAKEFELGEAIYYVVLTGSLILSQCYILGSIGVIFCASSLFSAIIITVLLPITQVLAVIFYKESFQVEKGIALVLSLWGFTSYFYGEFKQAKKIERKHIPETELPQALTIHSP</sequence>
<keyword evidence="5 7" id="KW-1133">Transmembrane helix</keyword>
<evidence type="ECO:0000313" key="8">
    <source>
        <dbReference type="EMBL" id="CAL0305583.1"/>
    </source>
</evidence>
<evidence type="ECO:0000256" key="5">
    <source>
        <dbReference type="ARBA" id="ARBA00022989"/>
    </source>
</evidence>
<comment type="caution">
    <text evidence="8">The sequence shown here is derived from an EMBL/GenBank/DDBJ whole genome shotgun (WGS) entry which is preliminary data.</text>
</comment>
<dbReference type="Pfam" id="PF16913">
    <property type="entry name" value="PUNUT"/>
    <property type="match status" value="1"/>
</dbReference>
<keyword evidence="3 7" id="KW-0813">Transport</keyword>
<feature type="transmembrane region" description="Helical" evidence="7">
    <location>
        <begin position="210"/>
        <end position="235"/>
    </location>
</feature>
<gene>
    <name evidence="8" type="ORF">LLUT_LOCUS6643</name>
</gene>
<dbReference type="Proteomes" id="UP001497480">
    <property type="component" value="Unassembled WGS sequence"/>
</dbReference>
<evidence type="ECO:0000256" key="4">
    <source>
        <dbReference type="ARBA" id="ARBA00022692"/>
    </source>
</evidence>
<comment type="similarity">
    <text evidence="2 7">Belongs to the purine permeases (TC 2.A.7.14) family.</text>
</comment>
<evidence type="ECO:0000256" key="7">
    <source>
        <dbReference type="RuleBase" id="RU368015"/>
    </source>
</evidence>
<dbReference type="PANTHER" id="PTHR31376">
    <property type="entry name" value="OS09G0467300 PROTEIN-RELATED"/>
    <property type="match status" value="1"/>
</dbReference>
<evidence type="ECO:0000256" key="6">
    <source>
        <dbReference type="ARBA" id="ARBA00023136"/>
    </source>
</evidence>
<comment type="caution">
    <text evidence="7">Lacks conserved residue(s) required for the propagation of feature annotation.</text>
</comment>
<feature type="transmembrane region" description="Helical" evidence="7">
    <location>
        <begin position="178"/>
        <end position="198"/>
    </location>
</feature>
<keyword evidence="4 7" id="KW-0812">Transmembrane</keyword>
<dbReference type="PANTHER" id="PTHR31376:SF1">
    <property type="entry name" value="PURINE PERMEASE 2"/>
    <property type="match status" value="1"/>
</dbReference>
<feature type="transmembrane region" description="Helical" evidence="7">
    <location>
        <begin position="255"/>
        <end position="273"/>
    </location>
</feature>
<feature type="transmembrane region" description="Helical" evidence="7">
    <location>
        <begin position="285"/>
        <end position="306"/>
    </location>
</feature>
<feature type="transmembrane region" description="Helical" evidence="7">
    <location>
        <begin position="42"/>
        <end position="65"/>
    </location>
</feature>
<feature type="transmembrane region" description="Helical" evidence="7">
    <location>
        <begin position="312"/>
        <end position="331"/>
    </location>
</feature>
<name>A0AAV1W8X0_LUPLU</name>
<dbReference type="EMBL" id="CAXHTB010000004">
    <property type="protein sequence ID" value="CAL0305583.1"/>
    <property type="molecule type" value="Genomic_DNA"/>
</dbReference>